<dbReference type="GeneID" id="25258106"/>
<gene>
    <name evidence="3" type="ORF">DI09_118p70</name>
    <name evidence="2" type="ORF">DI09_273p20</name>
</gene>
<reference evidence="2 4" key="1">
    <citation type="submission" date="2014-04" db="EMBL/GenBank/DDBJ databases">
        <title>A new species of microsporidia sheds light on the evolution of extreme parasitism.</title>
        <authorList>
            <person name="Haag K.L."/>
            <person name="James T.Y."/>
            <person name="Larsson R."/>
            <person name="Schaer T.M."/>
            <person name="Refardt D."/>
            <person name="Pombert J.-F."/>
            <person name="Ebert D."/>
        </authorList>
    </citation>
    <scope>NUCLEOTIDE SEQUENCE [LARGE SCALE GENOMIC DNA]</scope>
    <source>
        <strain evidence="2 4">UGP3</strain>
        <tissue evidence="2">Spores</tissue>
    </source>
</reference>
<dbReference type="GO" id="GO:0006384">
    <property type="term" value="P:transcription initiation at RNA polymerase III promoter"/>
    <property type="evidence" value="ECO:0007669"/>
    <property type="project" value="InterPro"/>
</dbReference>
<evidence type="ECO:0000313" key="4">
    <source>
        <dbReference type="Proteomes" id="UP000029725"/>
    </source>
</evidence>
<dbReference type="EMBL" id="JMKJ01000020">
    <property type="protein sequence ID" value="KGG53012.1"/>
    <property type="molecule type" value="Genomic_DNA"/>
</dbReference>
<dbReference type="Proteomes" id="UP000029725">
    <property type="component" value="Unassembled WGS sequence"/>
</dbReference>
<dbReference type="Pfam" id="PF15497">
    <property type="entry name" value="SNAPC5"/>
    <property type="match status" value="1"/>
</dbReference>
<dbReference type="GO" id="GO:0005634">
    <property type="term" value="C:nucleus"/>
    <property type="evidence" value="ECO:0007669"/>
    <property type="project" value="InterPro"/>
</dbReference>
<organism evidence="2 4">
    <name type="scientific">Mitosporidium daphniae</name>
    <dbReference type="NCBI Taxonomy" id="1485682"/>
    <lineage>
        <taxon>Eukaryota</taxon>
        <taxon>Fungi</taxon>
        <taxon>Fungi incertae sedis</taxon>
        <taxon>Microsporidia</taxon>
        <taxon>Mitosporidium</taxon>
    </lineage>
</organism>
<dbReference type="HOGENOM" id="CLU_2134113_0_0_1"/>
<evidence type="ECO:0000313" key="2">
    <source>
        <dbReference type="EMBL" id="KGG51794.1"/>
    </source>
</evidence>
<dbReference type="VEuPathDB" id="MicrosporidiaDB:DI09_118p70"/>
<feature type="compositionally biased region" description="Polar residues" evidence="1">
    <location>
        <begin position="19"/>
        <end position="29"/>
    </location>
</feature>
<dbReference type="GO" id="GO:0006366">
    <property type="term" value="P:transcription by RNA polymerase II"/>
    <property type="evidence" value="ECO:0007669"/>
    <property type="project" value="InterPro"/>
</dbReference>
<dbReference type="RefSeq" id="XP_013238230.1">
    <property type="nucleotide sequence ID" value="XM_013382776.1"/>
</dbReference>
<accession>A0A098VSN0</accession>
<comment type="caution">
    <text evidence="2">The sequence shown here is derived from an EMBL/GenBank/DDBJ whole genome shotgun (WGS) entry which is preliminary data.</text>
</comment>
<name>A0A098VSN0_9MICR</name>
<dbReference type="VEuPathDB" id="MicrosporidiaDB:DI09_273p20"/>
<dbReference type="EMBL" id="JMKJ01000192">
    <property type="protein sequence ID" value="KGG51794.1"/>
    <property type="molecule type" value="Genomic_DNA"/>
</dbReference>
<feature type="region of interest" description="Disordered" evidence="1">
    <location>
        <begin position="1"/>
        <end position="33"/>
    </location>
</feature>
<sequence>MNKHPKLHSPTYVSDEELSTQSERSSFASDESPFKFDDHATLNRSLLHLTSSHTSQSEATIGQKLRRAEQALIDAQCMIMEQLSRLQAEEITLQKLILAATPKGHSSADSGEK</sequence>
<protein>
    <submittedName>
        <fullName evidence="2">Uncharacterized protein</fullName>
    </submittedName>
</protein>
<dbReference type="InterPro" id="IPR029138">
    <property type="entry name" value="SNAPC5"/>
</dbReference>
<dbReference type="GeneID" id="25259320"/>
<evidence type="ECO:0000256" key="1">
    <source>
        <dbReference type="SAM" id="MobiDB-lite"/>
    </source>
</evidence>
<proteinExistence type="predicted"/>
<keyword evidence="4" id="KW-1185">Reference proteome</keyword>
<dbReference type="RefSeq" id="XP_013239448.1">
    <property type="nucleotide sequence ID" value="XM_013383994.1"/>
</dbReference>
<dbReference type="AlphaFoldDB" id="A0A098VSN0"/>
<evidence type="ECO:0000313" key="3">
    <source>
        <dbReference type="EMBL" id="KGG53012.1"/>
    </source>
</evidence>